<dbReference type="OrthoDB" id="4062651at2759"/>
<gene>
    <name evidence="5" type="ORF">BVC80_963g12</name>
</gene>
<keyword evidence="5" id="KW-0675">Receptor</keyword>
<feature type="chain" id="PRO_5013210627" evidence="3">
    <location>
        <begin position="27"/>
        <end position="296"/>
    </location>
</feature>
<name>A0A200QM84_MACCD</name>
<comment type="subcellular location">
    <subcellularLocation>
        <location evidence="1">Membrane</location>
        <topology evidence="1">Single-pass membrane protein</topology>
    </subcellularLocation>
</comment>
<dbReference type="InParanoid" id="A0A200QM84"/>
<feature type="signal peptide" evidence="3">
    <location>
        <begin position="1"/>
        <end position="26"/>
    </location>
</feature>
<dbReference type="InterPro" id="IPR025287">
    <property type="entry name" value="WAK_GUB"/>
</dbReference>
<dbReference type="Pfam" id="PF13947">
    <property type="entry name" value="GUB_WAK_bind"/>
    <property type="match status" value="1"/>
</dbReference>
<dbReference type="GO" id="GO:0030247">
    <property type="term" value="F:polysaccharide binding"/>
    <property type="evidence" value="ECO:0007669"/>
    <property type="project" value="InterPro"/>
</dbReference>
<protein>
    <submittedName>
        <fullName evidence="5">Wall-associated receptor kinase</fullName>
    </submittedName>
</protein>
<dbReference type="EMBL" id="MVGT01001604">
    <property type="protein sequence ID" value="OVA11608.1"/>
    <property type="molecule type" value="Genomic_DNA"/>
</dbReference>
<dbReference type="STRING" id="56857.A0A200QM84"/>
<organism evidence="5 6">
    <name type="scientific">Macleaya cordata</name>
    <name type="common">Five-seeded plume-poppy</name>
    <name type="synonym">Bocconia cordata</name>
    <dbReference type="NCBI Taxonomy" id="56857"/>
    <lineage>
        <taxon>Eukaryota</taxon>
        <taxon>Viridiplantae</taxon>
        <taxon>Streptophyta</taxon>
        <taxon>Embryophyta</taxon>
        <taxon>Tracheophyta</taxon>
        <taxon>Spermatophyta</taxon>
        <taxon>Magnoliopsida</taxon>
        <taxon>Ranunculales</taxon>
        <taxon>Papaveraceae</taxon>
        <taxon>Papaveroideae</taxon>
        <taxon>Macleaya</taxon>
    </lineage>
</organism>
<evidence type="ECO:0000313" key="6">
    <source>
        <dbReference type="Proteomes" id="UP000195402"/>
    </source>
</evidence>
<sequence>MAVVHALLIFHSFLLVLSCWVQLAAADDLQPITGTKPGCPEKCGNVSIPYPFGVGDGCYIEEAFSITCNHTFNHPKPFFGELNFLNISVREGEIEVILYMAIDCYNDNLDVAWASATSGKFTFSDTRNKFTAIGCDTVAIVGGRTTGSYGTGCMSLCGNVSDVINGSCTGLGCCQSSIPKGLVSYNVSVSSFGETRMNLSFNPCSYAFLSKESWFNFSSADLKEFSRGENGVPAVLEWTIGEQNCDQAKRNSTTPYACGPNTDCYEPGNAPGYRCKCKDGYEGNPYLTSTGRCQEQ</sequence>
<keyword evidence="2 3" id="KW-0732">Signal</keyword>
<dbReference type="OMA" id="NETCESA"/>
<dbReference type="Proteomes" id="UP000195402">
    <property type="component" value="Unassembled WGS sequence"/>
</dbReference>
<reference evidence="5 6" key="1">
    <citation type="journal article" date="2017" name="Mol. Plant">
        <title>The Genome of Medicinal Plant Macleaya cordata Provides New Insights into Benzylisoquinoline Alkaloids Metabolism.</title>
        <authorList>
            <person name="Liu X."/>
            <person name="Liu Y."/>
            <person name="Huang P."/>
            <person name="Ma Y."/>
            <person name="Qing Z."/>
            <person name="Tang Q."/>
            <person name="Cao H."/>
            <person name="Cheng P."/>
            <person name="Zheng Y."/>
            <person name="Yuan Z."/>
            <person name="Zhou Y."/>
            <person name="Liu J."/>
            <person name="Tang Z."/>
            <person name="Zhuo Y."/>
            <person name="Zhang Y."/>
            <person name="Yu L."/>
            <person name="Huang J."/>
            <person name="Yang P."/>
            <person name="Peng Q."/>
            <person name="Zhang J."/>
            <person name="Jiang W."/>
            <person name="Zhang Z."/>
            <person name="Lin K."/>
            <person name="Ro D.K."/>
            <person name="Chen X."/>
            <person name="Xiong X."/>
            <person name="Shang Y."/>
            <person name="Huang S."/>
            <person name="Zeng J."/>
        </authorList>
    </citation>
    <scope>NUCLEOTIDE SEQUENCE [LARGE SCALE GENOMIC DNA]</scope>
    <source>
        <strain evidence="6">cv. BLH2017</strain>
        <tissue evidence="5">Root</tissue>
    </source>
</reference>
<dbReference type="GO" id="GO:0016020">
    <property type="term" value="C:membrane"/>
    <property type="evidence" value="ECO:0007669"/>
    <property type="project" value="UniProtKB-SubCell"/>
</dbReference>
<proteinExistence type="predicted"/>
<evidence type="ECO:0000313" key="5">
    <source>
        <dbReference type="EMBL" id="OVA11608.1"/>
    </source>
</evidence>
<dbReference type="PANTHER" id="PTHR33491">
    <property type="entry name" value="OSJNBA0016N04.9 PROTEIN"/>
    <property type="match status" value="1"/>
</dbReference>
<feature type="domain" description="Wall-associated receptor kinase galacturonan-binding" evidence="4">
    <location>
        <begin position="39"/>
        <end position="96"/>
    </location>
</feature>
<comment type="caution">
    <text evidence="5">The sequence shown here is derived from an EMBL/GenBank/DDBJ whole genome shotgun (WGS) entry which is preliminary data.</text>
</comment>
<evidence type="ECO:0000256" key="2">
    <source>
        <dbReference type="ARBA" id="ARBA00022729"/>
    </source>
</evidence>
<dbReference type="GO" id="GO:0016301">
    <property type="term" value="F:kinase activity"/>
    <property type="evidence" value="ECO:0007669"/>
    <property type="project" value="UniProtKB-KW"/>
</dbReference>
<keyword evidence="5" id="KW-0418">Kinase</keyword>
<dbReference type="AlphaFoldDB" id="A0A200QM84"/>
<evidence type="ECO:0000256" key="1">
    <source>
        <dbReference type="ARBA" id="ARBA00004167"/>
    </source>
</evidence>
<dbReference type="Gene3D" id="2.10.25.10">
    <property type="entry name" value="Laminin"/>
    <property type="match status" value="1"/>
</dbReference>
<keyword evidence="6" id="KW-1185">Reference proteome</keyword>
<evidence type="ECO:0000259" key="4">
    <source>
        <dbReference type="Pfam" id="PF13947"/>
    </source>
</evidence>
<keyword evidence="5" id="KW-0808">Transferase</keyword>
<accession>A0A200QM84</accession>
<evidence type="ECO:0000256" key="3">
    <source>
        <dbReference type="SAM" id="SignalP"/>
    </source>
</evidence>